<dbReference type="SUPFAM" id="SSF53187">
    <property type="entry name" value="Zn-dependent exopeptidases"/>
    <property type="match status" value="1"/>
</dbReference>
<evidence type="ECO:0000313" key="2">
    <source>
        <dbReference type="EMBL" id="ELR18282.1"/>
    </source>
</evidence>
<gene>
    <name evidence="2" type="ORF">ACA1_370660</name>
</gene>
<dbReference type="KEGG" id="acan:ACA1_370660"/>
<keyword evidence="3" id="KW-1185">Reference proteome</keyword>
<name>L8GZA1_ACACF</name>
<dbReference type="Gene3D" id="3.40.630.10">
    <property type="entry name" value="Zn peptidases"/>
    <property type="match status" value="1"/>
</dbReference>
<dbReference type="Pfam" id="PF04389">
    <property type="entry name" value="Peptidase_M28"/>
    <property type="match status" value="1"/>
</dbReference>
<evidence type="ECO:0000259" key="1">
    <source>
        <dbReference type="Pfam" id="PF04389"/>
    </source>
</evidence>
<proteinExistence type="predicted"/>
<sequence length="179" mass="20218">MLAARRMPPSWLGNEHHKVKLMVNLDMIGWNNPKDLTVALETLKECEPIADLFVKVAATVCSIPVAKCLKPWGSDHMAYLHKSELFSLIRKDVVNTKLTQLYPTRGMPAILTNNRKCEDYWYYHSMADTEDNVDQTVAEQILRLDVAVLAHYALGVAPISEAMVARLANKAKHLTSSWE</sequence>
<dbReference type="AlphaFoldDB" id="L8GZA1"/>
<organism evidence="2 3">
    <name type="scientific">Acanthamoeba castellanii (strain ATCC 30010 / Neff)</name>
    <dbReference type="NCBI Taxonomy" id="1257118"/>
    <lineage>
        <taxon>Eukaryota</taxon>
        <taxon>Amoebozoa</taxon>
        <taxon>Discosea</taxon>
        <taxon>Longamoebia</taxon>
        <taxon>Centramoebida</taxon>
        <taxon>Acanthamoebidae</taxon>
        <taxon>Acanthamoeba</taxon>
    </lineage>
</organism>
<feature type="domain" description="Peptidase M28" evidence="1">
    <location>
        <begin position="15"/>
        <end position="144"/>
    </location>
</feature>
<dbReference type="Proteomes" id="UP000011083">
    <property type="component" value="Unassembled WGS sequence"/>
</dbReference>
<dbReference type="EMBL" id="KB007960">
    <property type="protein sequence ID" value="ELR18282.1"/>
    <property type="molecule type" value="Genomic_DNA"/>
</dbReference>
<reference evidence="2 3" key="1">
    <citation type="journal article" date="2013" name="Genome Biol.">
        <title>Genome of Acanthamoeba castellanii highlights extensive lateral gene transfer and early evolution of tyrosine kinase signaling.</title>
        <authorList>
            <person name="Clarke M."/>
            <person name="Lohan A.J."/>
            <person name="Liu B."/>
            <person name="Lagkouvardos I."/>
            <person name="Roy S."/>
            <person name="Zafar N."/>
            <person name="Bertelli C."/>
            <person name="Schilde C."/>
            <person name="Kianianmomeni A."/>
            <person name="Burglin T.R."/>
            <person name="Frech C."/>
            <person name="Turcotte B."/>
            <person name="Kopec K.O."/>
            <person name="Synnott J.M."/>
            <person name="Choo C."/>
            <person name="Paponov I."/>
            <person name="Finkler A."/>
            <person name="Soon Heng Tan C."/>
            <person name="Hutchins A.P."/>
            <person name="Weinmeier T."/>
            <person name="Rattei T."/>
            <person name="Chu J.S."/>
            <person name="Gimenez G."/>
            <person name="Irimia M."/>
            <person name="Rigden D.J."/>
            <person name="Fitzpatrick D.A."/>
            <person name="Lorenzo-Morales J."/>
            <person name="Bateman A."/>
            <person name="Chiu C.H."/>
            <person name="Tang P."/>
            <person name="Hegemann P."/>
            <person name="Fromm H."/>
            <person name="Raoult D."/>
            <person name="Greub G."/>
            <person name="Miranda-Saavedra D."/>
            <person name="Chen N."/>
            <person name="Nash P."/>
            <person name="Ginger M.L."/>
            <person name="Horn M."/>
            <person name="Schaap P."/>
            <person name="Caler L."/>
            <person name="Loftus B."/>
        </authorList>
    </citation>
    <scope>NUCLEOTIDE SEQUENCE [LARGE SCALE GENOMIC DNA]</scope>
    <source>
        <strain evidence="2 3">Neff</strain>
    </source>
</reference>
<dbReference type="GeneID" id="14919011"/>
<dbReference type="RefSeq" id="XP_004340302.1">
    <property type="nucleotide sequence ID" value="XM_004340254.1"/>
</dbReference>
<dbReference type="VEuPathDB" id="AmoebaDB:ACA1_370660"/>
<accession>L8GZA1</accession>
<protein>
    <recommendedName>
        <fullName evidence="1">Peptidase M28 domain-containing protein</fullName>
    </recommendedName>
</protein>
<evidence type="ECO:0000313" key="3">
    <source>
        <dbReference type="Proteomes" id="UP000011083"/>
    </source>
</evidence>
<dbReference type="InterPro" id="IPR007484">
    <property type="entry name" value="Peptidase_M28"/>
</dbReference>